<evidence type="ECO:0000313" key="1">
    <source>
        <dbReference type="EMBL" id="VVQ10155.1"/>
    </source>
</evidence>
<dbReference type="EMBL" id="CABVJF010000013">
    <property type="protein sequence ID" value="VVQ10155.1"/>
    <property type="molecule type" value="Genomic_DNA"/>
</dbReference>
<dbReference type="Proteomes" id="UP000381378">
    <property type="component" value="Unassembled WGS sequence"/>
</dbReference>
<proteinExistence type="predicted"/>
<protein>
    <submittedName>
        <fullName evidence="1">Uncharacterized protein</fullName>
    </submittedName>
</protein>
<gene>
    <name evidence="1" type="ORF">PS928_03588</name>
</gene>
<dbReference type="AlphaFoldDB" id="A0A5E7UI98"/>
<dbReference type="RefSeq" id="WP_150786860.1">
    <property type="nucleotide sequence ID" value="NZ_CABVJF010000013.1"/>
</dbReference>
<dbReference type="OrthoDB" id="7025252at2"/>
<accession>A0A5E7UI98</accession>
<evidence type="ECO:0000313" key="2">
    <source>
        <dbReference type="Proteomes" id="UP000381378"/>
    </source>
</evidence>
<sequence>MKTNQHLEFVHPTDPISLRALLKEVDEIFDVQVTALSTLYNINKSAAKLTLGSSDRPKNLAQVCYQYAVEGKWSSQGHDNDADWLDLSAFVATGRIYVEHYGAAPPKALEKVLVMGGIRASLDSERSDIEGIPAVLEGLYSECLTLLEIAIMAQMSEKSVRNSTLPTAQDRLMTTKQGTRTVVELSEALRWLSGRRSFNPTQVI</sequence>
<organism evidence="1 2">
    <name type="scientific">Pseudomonas fluorescens</name>
    <dbReference type="NCBI Taxonomy" id="294"/>
    <lineage>
        <taxon>Bacteria</taxon>
        <taxon>Pseudomonadati</taxon>
        <taxon>Pseudomonadota</taxon>
        <taxon>Gammaproteobacteria</taxon>
        <taxon>Pseudomonadales</taxon>
        <taxon>Pseudomonadaceae</taxon>
        <taxon>Pseudomonas</taxon>
    </lineage>
</organism>
<name>A0A5E7UI98_PSEFL</name>
<reference evidence="1 2" key="1">
    <citation type="submission" date="2019-09" db="EMBL/GenBank/DDBJ databases">
        <authorList>
            <person name="Chandra G."/>
            <person name="Truman W A."/>
        </authorList>
    </citation>
    <scope>NUCLEOTIDE SEQUENCE [LARGE SCALE GENOMIC DNA]</scope>
    <source>
        <strain evidence="1">PS928</strain>
    </source>
</reference>